<evidence type="ECO:0000256" key="11">
    <source>
        <dbReference type="ARBA" id="ARBA00077470"/>
    </source>
</evidence>
<keyword evidence="6" id="KW-0067">ATP-binding</keyword>
<evidence type="ECO:0000313" key="13">
    <source>
        <dbReference type="EMBL" id="CCG84549.1"/>
    </source>
</evidence>
<dbReference type="Gene3D" id="1.10.1420.10">
    <property type="match status" value="1"/>
</dbReference>
<dbReference type="PROSITE" id="PS00486">
    <property type="entry name" value="DNA_MISMATCH_REPAIR_2"/>
    <property type="match status" value="1"/>
</dbReference>
<dbReference type="InterPro" id="IPR000432">
    <property type="entry name" value="DNA_mismatch_repair_MutS_C"/>
</dbReference>
<gene>
    <name evidence="13" type="ORF">TAPDE_005026</name>
</gene>
<comment type="subcellular location">
    <subcellularLocation>
        <location evidence="2">Chromosome</location>
    </subcellularLocation>
    <subcellularLocation>
        <location evidence="1">Nucleus</location>
    </subcellularLocation>
</comment>
<dbReference type="InterPro" id="IPR036187">
    <property type="entry name" value="DNA_mismatch_repair_MutS_sf"/>
</dbReference>
<dbReference type="SMART" id="SM00534">
    <property type="entry name" value="MUTSac"/>
    <property type="match status" value="1"/>
</dbReference>
<dbReference type="SMART" id="SM00533">
    <property type="entry name" value="MUTSd"/>
    <property type="match status" value="1"/>
</dbReference>
<dbReference type="GO" id="GO:0006298">
    <property type="term" value="P:mismatch repair"/>
    <property type="evidence" value="ECO:0007669"/>
    <property type="project" value="InterPro"/>
</dbReference>
<dbReference type="Proteomes" id="UP000013776">
    <property type="component" value="Unassembled WGS sequence"/>
</dbReference>
<dbReference type="STRING" id="1097556.R4XJA1"/>
<reference evidence="13 14" key="1">
    <citation type="journal article" date="2013" name="MBio">
        <title>Genome sequencing of the plant pathogen Taphrina deformans, the causal agent of peach leaf curl.</title>
        <authorList>
            <person name="Cisse O.H."/>
            <person name="Almeida J.M.G.C.F."/>
            <person name="Fonseca A."/>
            <person name="Kumar A.A."/>
            <person name="Salojaervi J."/>
            <person name="Overmyer K."/>
            <person name="Hauser P.M."/>
            <person name="Pagni M."/>
        </authorList>
    </citation>
    <scope>NUCLEOTIDE SEQUENCE [LARGE SCALE GENOMIC DNA]</scope>
    <source>
        <strain evidence="14">PYCC 5710 / ATCC 11124 / CBS 356.35 / IMI 108563 / JCM 9778 / NBRC 8474</strain>
    </source>
</reference>
<keyword evidence="8" id="KW-0539">Nucleus</keyword>
<dbReference type="AlphaFoldDB" id="R4XJA1"/>
<name>R4XJA1_TAPDE</name>
<dbReference type="GO" id="GO:0051026">
    <property type="term" value="P:chiasma assembly"/>
    <property type="evidence" value="ECO:0007669"/>
    <property type="project" value="TreeGrafter"/>
</dbReference>
<evidence type="ECO:0000256" key="2">
    <source>
        <dbReference type="ARBA" id="ARBA00004286"/>
    </source>
</evidence>
<dbReference type="SUPFAM" id="SSF48334">
    <property type="entry name" value="DNA repair protein MutS, domain III"/>
    <property type="match status" value="1"/>
</dbReference>
<evidence type="ECO:0000256" key="4">
    <source>
        <dbReference type="ARBA" id="ARBA00022454"/>
    </source>
</evidence>
<keyword evidence="5" id="KW-0547">Nucleotide-binding</keyword>
<dbReference type="GO" id="GO:0005524">
    <property type="term" value="F:ATP binding"/>
    <property type="evidence" value="ECO:0007669"/>
    <property type="project" value="UniProtKB-KW"/>
</dbReference>
<proteinExistence type="inferred from homology"/>
<dbReference type="GO" id="GO:0030983">
    <property type="term" value="F:mismatched DNA binding"/>
    <property type="evidence" value="ECO:0007669"/>
    <property type="project" value="InterPro"/>
</dbReference>
<dbReference type="InterPro" id="IPR017261">
    <property type="entry name" value="DNA_mismatch_repair_MutS/MSH"/>
</dbReference>
<keyword evidence="14" id="KW-1185">Reference proteome</keyword>
<evidence type="ECO:0000256" key="7">
    <source>
        <dbReference type="ARBA" id="ARBA00023125"/>
    </source>
</evidence>
<dbReference type="Pfam" id="PF05192">
    <property type="entry name" value="MutS_III"/>
    <property type="match status" value="1"/>
</dbReference>
<dbReference type="InterPro" id="IPR027417">
    <property type="entry name" value="P-loop_NTPase"/>
</dbReference>
<keyword evidence="4" id="KW-0158">Chromosome</keyword>
<evidence type="ECO:0000256" key="10">
    <source>
        <dbReference type="ARBA" id="ARBA00073549"/>
    </source>
</evidence>
<evidence type="ECO:0000313" key="14">
    <source>
        <dbReference type="Proteomes" id="UP000013776"/>
    </source>
</evidence>
<dbReference type="PIRSF" id="PIRSF037677">
    <property type="entry name" value="DNA_mis_repair_Msh6"/>
    <property type="match status" value="1"/>
</dbReference>
<dbReference type="EMBL" id="CAHR02000259">
    <property type="protein sequence ID" value="CCG84549.1"/>
    <property type="molecule type" value="Genomic_DNA"/>
</dbReference>
<dbReference type="VEuPathDB" id="FungiDB:TAPDE_005026"/>
<dbReference type="Gene3D" id="3.40.50.300">
    <property type="entry name" value="P-loop containing nucleotide triphosphate hydrolases"/>
    <property type="match status" value="1"/>
</dbReference>
<organism evidence="13 14">
    <name type="scientific">Taphrina deformans (strain PYCC 5710 / ATCC 11124 / CBS 356.35 / IMI 108563 / JCM 9778 / NBRC 8474)</name>
    <name type="common">Peach leaf curl fungus</name>
    <name type="synonym">Lalaria deformans</name>
    <dbReference type="NCBI Taxonomy" id="1097556"/>
    <lineage>
        <taxon>Eukaryota</taxon>
        <taxon>Fungi</taxon>
        <taxon>Dikarya</taxon>
        <taxon>Ascomycota</taxon>
        <taxon>Taphrinomycotina</taxon>
        <taxon>Taphrinomycetes</taxon>
        <taxon>Taphrinales</taxon>
        <taxon>Taphrinaceae</taxon>
        <taxon>Taphrina</taxon>
    </lineage>
</organism>
<dbReference type="PANTHER" id="PTHR11361">
    <property type="entry name" value="DNA MISMATCH REPAIR PROTEIN MUTS FAMILY MEMBER"/>
    <property type="match status" value="1"/>
</dbReference>
<dbReference type="PANTHER" id="PTHR11361:SF20">
    <property type="entry name" value="MUTS PROTEIN HOMOLOG 5"/>
    <property type="match status" value="1"/>
</dbReference>
<feature type="domain" description="DNA mismatch repair proteins mutS family" evidence="12">
    <location>
        <begin position="459"/>
        <end position="475"/>
    </location>
</feature>
<dbReference type="InterPro" id="IPR045076">
    <property type="entry name" value="MutS"/>
</dbReference>
<keyword evidence="9" id="KW-0469">Meiosis</keyword>
<evidence type="ECO:0000259" key="12">
    <source>
        <dbReference type="PROSITE" id="PS00486"/>
    </source>
</evidence>
<dbReference type="Pfam" id="PF00488">
    <property type="entry name" value="MutS_V"/>
    <property type="match status" value="1"/>
</dbReference>
<evidence type="ECO:0000256" key="3">
    <source>
        <dbReference type="ARBA" id="ARBA00006271"/>
    </source>
</evidence>
<evidence type="ECO:0000256" key="8">
    <source>
        <dbReference type="ARBA" id="ARBA00023242"/>
    </source>
</evidence>
<evidence type="ECO:0000256" key="9">
    <source>
        <dbReference type="ARBA" id="ARBA00023254"/>
    </source>
</evidence>
<evidence type="ECO:0000256" key="6">
    <source>
        <dbReference type="ARBA" id="ARBA00022840"/>
    </source>
</evidence>
<comment type="similarity">
    <text evidence="3">Belongs to the DNA mismatch repair MutS family.</text>
</comment>
<dbReference type="FunFam" id="3.40.50.300:FF:001067">
    <property type="entry name" value="DNA mismatch repair protein MSH5"/>
    <property type="match status" value="1"/>
</dbReference>
<keyword evidence="7" id="KW-0238">DNA-binding</keyword>
<evidence type="ECO:0000256" key="5">
    <source>
        <dbReference type="ARBA" id="ARBA00022741"/>
    </source>
</evidence>
<dbReference type="InterPro" id="IPR007696">
    <property type="entry name" value="DNA_mismatch_repair_MutS_core"/>
</dbReference>
<dbReference type="GO" id="GO:0005694">
    <property type="term" value="C:chromosome"/>
    <property type="evidence" value="ECO:0007669"/>
    <property type="project" value="UniProtKB-SubCell"/>
</dbReference>
<sequence length="631" mass="71039">MQESKQKRKDNPSLFGIVNRCRTTSGRALLKHWFLAPTTDILVIETRHDAIECLISPYNAQISDKISQIIGKCADMHNALQQLQAGQHGSSRGGVWQVLLNFAFHAVKVLEKVEEMRGNTEIDVLRRICASFDVPSLQRIGALINDVIDFDGSEAEERIMVKRLVDEELDRHKDVYDSLEEVLNKVCSEIAAMIPNQYEDVVHCVYLPQLGFLTVMPAQETDAPTEPDQILPVWQSEEWTIHFSTEKSVYFKSEHMAELDEYFGDVHSLVVDREIELLYQLQLRILEHSQLLLNCSEIIAELDCLLAYALAAKKYKWVRPQMTDQNVLSVQEGRHPLYELVVDVFVPNDVHVIGRDVGEEPVNNRLSEHENENVDDIPNLILMTGANFSGKSVYLKQMALIVYMAHIGSFVPAKSALVGITDRILTRLMTRRSVTQAESSFMCDLQQVSVALQLMTARSLLVIDEFGKGTEACDGAALFGALVEHLTDANNIRPRSLVSTHFHEVLRPEYMRMNSAMSLKHMEIIINKNAEQIKDQIAHLYRVADGPTLSSFGINCAALGGVPDHILARAQQLLEIQARGDCLTEALSVLTDKEREELKEAEGLVRRFAAWDVHAEPVENVRARLAEIIAG</sequence>
<dbReference type="SUPFAM" id="SSF52540">
    <property type="entry name" value="P-loop containing nucleoside triphosphate hydrolases"/>
    <property type="match status" value="1"/>
</dbReference>
<dbReference type="GO" id="GO:0005634">
    <property type="term" value="C:nucleus"/>
    <property type="evidence" value="ECO:0007669"/>
    <property type="project" value="UniProtKB-SubCell"/>
</dbReference>
<dbReference type="OrthoDB" id="29596at2759"/>
<protein>
    <recommendedName>
        <fullName evidence="10">DNA mismatch repair protein MSH5</fullName>
    </recommendedName>
    <alternativeName>
        <fullName evidence="11">MutS protein homolog 5</fullName>
    </alternativeName>
</protein>
<dbReference type="GO" id="GO:0140664">
    <property type="term" value="F:ATP-dependent DNA damage sensor activity"/>
    <property type="evidence" value="ECO:0007669"/>
    <property type="project" value="InterPro"/>
</dbReference>
<evidence type="ECO:0000256" key="1">
    <source>
        <dbReference type="ARBA" id="ARBA00004123"/>
    </source>
</evidence>
<dbReference type="eggNOG" id="KOG0221">
    <property type="taxonomic scope" value="Eukaryota"/>
</dbReference>
<accession>R4XJA1</accession>
<comment type="caution">
    <text evidence="13">The sequence shown here is derived from an EMBL/GenBank/DDBJ whole genome shotgun (WGS) entry which is preliminary data.</text>
</comment>